<feature type="domain" description="Superoxide dismutase copper/zinc binding" evidence="3">
    <location>
        <begin position="79"/>
        <end position="211"/>
    </location>
</feature>
<feature type="compositionally biased region" description="Acidic residues" evidence="2">
    <location>
        <begin position="31"/>
        <end position="44"/>
    </location>
</feature>
<dbReference type="PANTHER" id="PTHR10003">
    <property type="entry name" value="SUPEROXIDE DISMUTASE CU-ZN -RELATED"/>
    <property type="match status" value="1"/>
</dbReference>
<name>A0A090QEE7_NONUL</name>
<comment type="similarity">
    <text evidence="1">Belongs to the Cu-Zn superoxide dismutase family.</text>
</comment>
<sequence length="212" mass="22195">MKKITLAIVALGLIVGLNSCKESTKEQVNDITDDMSYDDDGGDDDGGHSHDDGDHDHGDTLMIGKEVIVAMGSKSGSDVTGKIILTQGEKEVNMVVSLTGLTAGEHAIHIHENGDCSSDDGKSAGGHWNPTTEDHGKWGGDHDHHMGDIGNLIANDEGGATLTFNTDKWCIGCDDDTRNVLGKAFIVHATADDFESQPSGAAGARVACGVIE</sequence>
<gene>
    <name evidence="4" type="ORF">JCM19314_755</name>
</gene>
<dbReference type="InterPro" id="IPR018152">
    <property type="entry name" value="SOD_Cu/Zn_BS"/>
</dbReference>
<keyword evidence="4" id="KW-0560">Oxidoreductase</keyword>
<dbReference type="InterPro" id="IPR024134">
    <property type="entry name" value="SOD_Cu/Zn_/chaperone"/>
</dbReference>
<organism evidence="4 5">
    <name type="scientific">Nonlabens ulvanivorans</name>
    <name type="common">Persicivirga ulvanivorans</name>
    <dbReference type="NCBI Taxonomy" id="906888"/>
    <lineage>
        <taxon>Bacteria</taxon>
        <taxon>Pseudomonadati</taxon>
        <taxon>Bacteroidota</taxon>
        <taxon>Flavobacteriia</taxon>
        <taxon>Flavobacteriales</taxon>
        <taxon>Flavobacteriaceae</taxon>
        <taxon>Nonlabens</taxon>
    </lineage>
</organism>
<dbReference type="SUPFAM" id="SSF49329">
    <property type="entry name" value="Cu,Zn superoxide dismutase-like"/>
    <property type="match status" value="1"/>
</dbReference>
<evidence type="ECO:0000313" key="5">
    <source>
        <dbReference type="Proteomes" id="UP000029226"/>
    </source>
</evidence>
<dbReference type="InterPro" id="IPR001424">
    <property type="entry name" value="SOD_Cu_Zn_dom"/>
</dbReference>
<accession>A0A090QEE7</accession>
<dbReference type="GO" id="GO:0005507">
    <property type="term" value="F:copper ion binding"/>
    <property type="evidence" value="ECO:0007669"/>
    <property type="project" value="InterPro"/>
</dbReference>
<dbReference type="Gene3D" id="2.60.40.200">
    <property type="entry name" value="Superoxide dismutase, copper/zinc binding domain"/>
    <property type="match status" value="1"/>
</dbReference>
<dbReference type="Proteomes" id="UP000029226">
    <property type="component" value="Unassembled WGS sequence"/>
</dbReference>
<evidence type="ECO:0000313" key="4">
    <source>
        <dbReference type="EMBL" id="GAL01311.1"/>
    </source>
</evidence>
<dbReference type="InterPro" id="IPR036423">
    <property type="entry name" value="SOD-like_Cu/Zn_dom_sf"/>
</dbReference>
<dbReference type="PROSITE" id="PS00087">
    <property type="entry name" value="SOD_CU_ZN_1"/>
    <property type="match status" value="1"/>
</dbReference>
<evidence type="ECO:0000256" key="1">
    <source>
        <dbReference type="ARBA" id="ARBA00010457"/>
    </source>
</evidence>
<comment type="caution">
    <text evidence="4">The sequence shown here is derived from an EMBL/GenBank/DDBJ whole genome shotgun (WGS) entry which is preliminary data.</text>
</comment>
<proteinExistence type="inferred from homology"/>
<reference evidence="4 5" key="1">
    <citation type="journal article" date="2014" name="Genome Announc.">
        <title>Draft Genome Sequences of Marine Flavobacterium Nonlabens Strains NR17, NR24, NR27, NR32, NR33, and Ara13.</title>
        <authorList>
            <person name="Nakanishi M."/>
            <person name="Meirelles P."/>
            <person name="Suzuki R."/>
            <person name="Takatani N."/>
            <person name="Mino S."/>
            <person name="Suda W."/>
            <person name="Oshima K."/>
            <person name="Hattori M."/>
            <person name="Ohkuma M."/>
            <person name="Hosokawa M."/>
            <person name="Miyashita K."/>
            <person name="Thompson F.L."/>
            <person name="Niwa A."/>
            <person name="Sawabe T."/>
            <person name="Sawabe T."/>
        </authorList>
    </citation>
    <scope>NUCLEOTIDE SEQUENCE [LARGE SCALE GENOMIC DNA]</scope>
    <source>
        <strain evidence="5">JCM19314</strain>
    </source>
</reference>
<dbReference type="AlphaFoldDB" id="A0A090QEE7"/>
<dbReference type="Pfam" id="PF00080">
    <property type="entry name" value="Sod_Cu"/>
    <property type="match status" value="1"/>
</dbReference>
<dbReference type="EC" id="1.15.1.1" evidence="4"/>
<dbReference type="EMBL" id="BBMM01000010">
    <property type="protein sequence ID" value="GAL01311.1"/>
    <property type="molecule type" value="Genomic_DNA"/>
</dbReference>
<evidence type="ECO:0000259" key="3">
    <source>
        <dbReference type="Pfam" id="PF00080"/>
    </source>
</evidence>
<feature type="region of interest" description="Disordered" evidence="2">
    <location>
        <begin position="29"/>
        <end position="59"/>
    </location>
</feature>
<feature type="compositionally biased region" description="Basic and acidic residues" evidence="2">
    <location>
        <begin position="45"/>
        <end position="59"/>
    </location>
</feature>
<dbReference type="GO" id="GO:0004784">
    <property type="term" value="F:superoxide dismutase activity"/>
    <property type="evidence" value="ECO:0007669"/>
    <property type="project" value="UniProtKB-EC"/>
</dbReference>
<evidence type="ECO:0000256" key="2">
    <source>
        <dbReference type="SAM" id="MobiDB-lite"/>
    </source>
</evidence>
<protein>
    <submittedName>
        <fullName evidence="4">Superoxide dismutase</fullName>
        <ecNumber evidence="4">1.15.1.1</ecNumber>
    </submittedName>
</protein>